<dbReference type="GO" id="GO:0006108">
    <property type="term" value="P:malate metabolic process"/>
    <property type="evidence" value="ECO:0007669"/>
    <property type="project" value="TreeGrafter"/>
</dbReference>
<dbReference type="InterPro" id="IPR046346">
    <property type="entry name" value="Aminoacid_DH-like_N_sf"/>
</dbReference>
<proteinExistence type="predicted"/>
<feature type="domain" description="Malic enzyme NAD-binding" evidence="1">
    <location>
        <begin position="93"/>
        <end position="302"/>
    </location>
</feature>
<comment type="caution">
    <text evidence="2">The sequence shown here is derived from an EMBL/GenBank/DDBJ whole genome shotgun (WGS) entry which is preliminary data.</text>
</comment>
<dbReference type="SUPFAM" id="SSF53223">
    <property type="entry name" value="Aminoacid dehydrogenase-like, N-terminal domain"/>
    <property type="match status" value="1"/>
</dbReference>
<evidence type="ECO:0000313" key="2">
    <source>
        <dbReference type="EMBL" id="KAI3935327.1"/>
    </source>
</evidence>
<dbReference type="PROSITE" id="PS00331">
    <property type="entry name" value="MALIC_ENZYMES"/>
    <property type="match status" value="1"/>
</dbReference>
<dbReference type="Pfam" id="PF03949">
    <property type="entry name" value="Malic_M"/>
    <property type="match status" value="1"/>
</dbReference>
<dbReference type="GO" id="GO:0051287">
    <property type="term" value="F:NAD binding"/>
    <property type="evidence" value="ECO:0007669"/>
    <property type="project" value="InterPro"/>
</dbReference>
<gene>
    <name evidence="2" type="ORF">MKW98_027147</name>
</gene>
<dbReference type="SUPFAM" id="SSF51735">
    <property type="entry name" value="NAD(P)-binding Rossmann-fold domains"/>
    <property type="match status" value="1"/>
</dbReference>
<dbReference type="PRINTS" id="PR00072">
    <property type="entry name" value="MALOXRDTASE"/>
</dbReference>
<dbReference type="InterPro" id="IPR001891">
    <property type="entry name" value="Malic_OxRdtase"/>
</dbReference>
<dbReference type="GO" id="GO:0004473">
    <property type="term" value="F:malate dehydrogenase (decarboxylating) (NADP+) activity"/>
    <property type="evidence" value="ECO:0007669"/>
    <property type="project" value="TreeGrafter"/>
</dbReference>
<accession>A0AAD4T3S1</accession>
<dbReference type="AlphaFoldDB" id="A0AAD4T3S1"/>
<protein>
    <recommendedName>
        <fullName evidence="1">Malic enzyme NAD-binding domain-containing protein</fullName>
    </recommendedName>
</protein>
<reference evidence="2" key="1">
    <citation type="submission" date="2022-04" db="EMBL/GenBank/DDBJ databases">
        <title>A functionally conserved STORR gene fusion in Papaver species that diverged 16.8 million years ago.</title>
        <authorList>
            <person name="Catania T."/>
        </authorList>
    </citation>
    <scope>NUCLEOTIDE SEQUENCE</scope>
    <source>
        <strain evidence="2">S-188037</strain>
    </source>
</reference>
<dbReference type="Proteomes" id="UP001202328">
    <property type="component" value="Unassembled WGS sequence"/>
</dbReference>
<name>A0AAD4T3S1_9MAGN</name>
<dbReference type="Gene3D" id="3.40.50.10380">
    <property type="entry name" value="Malic enzyme, N-terminal domain"/>
    <property type="match status" value="1"/>
</dbReference>
<dbReference type="PANTHER" id="PTHR23406:SF64">
    <property type="entry name" value="NADP-DEPENDENT MALIC ENZYME 3"/>
    <property type="match status" value="1"/>
</dbReference>
<dbReference type="EMBL" id="JAJJMB010006269">
    <property type="protein sequence ID" value="KAI3935327.1"/>
    <property type="molecule type" value="Genomic_DNA"/>
</dbReference>
<dbReference type="GO" id="GO:0009507">
    <property type="term" value="C:chloroplast"/>
    <property type="evidence" value="ECO:0007669"/>
    <property type="project" value="TreeGrafter"/>
</dbReference>
<keyword evidence="3" id="KW-1185">Reference proteome</keyword>
<evidence type="ECO:0000313" key="3">
    <source>
        <dbReference type="Proteomes" id="UP001202328"/>
    </source>
</evidence>
<evidence type="ECO:0000259" key="1">
    <source>
        <dbReference type="SMART" id="SM00919"/>
    </source>
</evidence>
<dbReference type="InterPro" id="IPR037062">
    <property type="entry name" value="Malic_N_dom_sf"/>
</dbReference>
<dbReference type="PANTHER" id="PTHR23406">
    <property type="entry name" value="MALIC ENZYME-RELATED"/>
    <property type="match status" value="1"/>
</dbReference>
<sequence length="306" mass="34069">MSLSSADSPSHMSFMIKKNLGENMRVSRPTPNWIHMRLITPLAYMSVHQKSCPQSNKSMGEIVLIQFEDFENHSAFEILAKYRKTHLVFNDDIHGTASVFLAGIVSSLKLVSGTLAEHTFLFLGAGEAGTGIAELIALKMSKQTKAPIDETRKKIWLVVSKGLIVKSREESLQHFKEPWAHGHEPIRNLLDAVKLIKLTVLIGSSVVGQTFTKEVVEAMASFNEKPVILALSNPTSQSECTAEQVYGWSNGRAIFASGSPFYLVEFNDKVLKTKDYVQQAVLPMLTIVYIASNYSFVENSAWPYLE</sequence>
<organism evidence="2 3">
    <name type="scientific">Papaver atlanticum</name>
    <dbReference type="NCBI Taxonomy" id="357466"/>
    <lineage>
        <taxon>Eukaryota</taxon>
        <taxon>Viridiplantae</taxon>
        <taxon>Streptophyta</taxon>
        <taxon>Embryophyta</taxon>
        <taxon>Tracheophyta</taxon>
        <taxon>Spermatophyta</taxon>
        <taxon>Magnoliopsida</taxon>
        <taxon>Ranunculales</taxon>
        <taxon>Papaveraceae</taxon>
        <taxon>Papaveroideae</taxon>
        <taxon>Papaver</taxon>
    </lineage>
</organism>
<dbReference type="InterPro" id="IPR036291">
    <property type="entry name" value="NAD(P)-bd_dom_sf"/>
</dbReference>
<dbReference type="Gene3D" id="3.40.50.720">
    <property type="entry name" value="NAD(P)-binding Rossmann-like Domain"/>
    <property type="match status" value="1"/>
</dbReference>
<dbReference type="InterPro" id="IPR015884">
    <property type="entry name" value="Malic_enzyme_CS"/>
</dbReference>
<dbReference type="SMART" id="SM00919">
    <property type="entry name" value="Malic_M"/>
    <property type="match status" value="1"/>
</dbReference>
<dbReference type="InterPro" id="IPR012302">
    <property type="entry name" value="Malic_NAD-bd"/>
</dbReference>